<sequence length="437" mass="50841">MTQIFKKPYLLFFSILLFFTPLIFVTNTNELFEFPKMFFIYFFGLFIIFFFISDLIINSSKKTKLIKPSIVVFLFVFFTFLSTVFSSHILTSLSGYYSRFNDGLFSYLVFFGLYFVAINRLNGKDLFKLLKISLLPIIPISIYGLAQHLGGPNILWSLPAVERAYSTIGQPNWLAQYMSILLPICLLFALTDDFNNFKYWLFIYSLGFFCLWVTYSMSGLVGFIFGVVVLSLLLAHKRSTQHLLFVSVPKDIFIRIVFLFAISFSISITNIGLFRGKVNDAVIDTKKTISIVKKVYALSNDYEISDPGFIRIELWKSTFNLIKSSPKVFLIGTGPETFPYTFQPFRNTKLNYSSEWDYVFNKPHNYYLELWSESGIVTLLTYFVLLCFLFKKLPLFLYPSLVAFVTTNIFGWPTVSTTIFFWFLISWADIWNKEPIR</sequence>
<evidence type="ECO:0000313" key="8">
    <source>
        <dbReference type="Proteomes" id="UP000590542"/>
    </source>
</evidence>
<feature type="transmembrane region" description="Helical" evidence="5">
    <location>
        <begin position="173"/>
        <end position="190"/>
    </location>
</feature>
<evidence type="ECO:0000313" key="7">
    <source>
        <dbReference type="EMBL" id="NMB91287.1"/>
    </source>
</evidence>
<evidence type="ECO:0000256" key="1">
    <source>
        <dbReference type="ARBA" id="ARBA00004141"/>
    </source>
</evidence>
<name>A0A7X9E6L6_UNCKA</name>
<dbReference type="InterPro" id="IPR051533">
    <property type="entry name" value="WaaL-like"/>
</dbReference>
<evidence type="ECO:0000259" key="6">
    <source>
        <dbReference type="Pfam" id="PF04932"/>
    </source>
</evidence>
<evidence type="ECO:0000256" key="4">
    <source>
        <dbReference type="ARBA" id="ARBA00023136"/>
    </source>
</evidence>
<comment type="subcellular location">
    <subcellularLocation>
        <location evidence="1">Membrane</location>
        <topology evidence="1">Multi-pass membrane protein</topology>
    </subcellularLocation>
</comment>
<keyword evidence="4 5" id="KW-0472">Membrane</keyword>
<keyword evidence="2 5" id="KW-0812">Transmembrane</keyword>
<evidence type="ECO:0000256" key="3">
    <source>
        <dbReference type="ARBA" id="ARBA00022989"/>
    </source>
</evidence>
<evidence type="ECO:0000256" key="2">
    <source>
        <dbReference type="ARBA" id="ARBA00022692"/>
    </source>
</evidence>
<feature type="transmembrane region" description="Helical" evidence="5">
    <location>
        <begin position="38"/>
        <end position="57"/>
    </location>
</feature>
<gene>
    <name evidence="7" type="ORF">GYA37_00385</name>
</gene>
<dbReference type="PANTHER" id="PTHR37422:SF13">
    <property type="entry name" value="LIPOPOLYSACCHARIDE BIOSYNTHESIS PROTEIN PA4999-RELATED"/>
    <property type="match status" value="1"/>
</dbReference>
<feature type="transmembrane region" description="Helical" evidence="5">
    <location>
        <begin position="370"/>
        <end position="389"/>
    </location>
</feature>
<keyword evidence="3 5" id="KW-1133">Transmembrane helix</keyword>
<protein>
    <submittedName>
        <fullName evidence="7">O-antigen ligase family protein</fullName>
    </submittedName>
</protein>
<dbReference type="EMBL" id="JAAZNV010000005">
    <property type="protein sequence ID" value="NMB91287.1"/>
    <property type="molecule type" value="Genomic_DNA"/>
</dbReference>
<reference evidence="7 8" key="1">
    <citation type="journal article" date="2020" name="Biotechnol. Biofuels">
        <title>New insights from the biogas microbiome by comprehensive genome-resolved metagenomics of nearly 1600 species originating from multiple anaerobic digesters.</title>
        <authorList>
            <person name="Campanaro S."/>
            <person name="Treu L."/>
            <person name="Rodriguez-R L.M."/>
            <person name="Kovalovszki A."/>
            <person name="Ziels R.M."/>
            <person name="Maus I."/>
            <person name="Zhu X."/>
            <person name="Kougias P.G."/>
            <person name="Basile A."/>
            <person name="Luo G."/>
            <person name="Schluter A."/>
            <person name="Konstantinidis K.T."/>
            <person name="Angelidaki I."/>
        </authorList>
    </citation>
    <scope>NUCLEOTIDE SEQUENCE [LARGE SCALE GENOMIC DNA]</scope>
    <source>
        <strain evidence="7">AS27yjCOA_202</strain>
    </source>
</reference>
<feature type="transmembrane region" description="Helical" evidence="5">
    <location>
        <begin position="96"/>
        <end position="117"/>
    </location>
</feature>
<accession>A0A7X9E6L6</accession>
<feature type="transmembrane region" description="Helical" evidence="5">
    <location>
        <begin position="129"/>
        <end position="146"/>
    </location>
</feature>
<dbReference type="Proteomes" id="UP000590542">
    <property type="component" value="Unassembled WGS sequence"/>
</dbReference>
<dbReference type="Pfam" id="PF04932">
    <property type="entry name" value="Wzy_C"/>
    <property type="match status" value="1"/>
</dbReference>
<feature type="transmembrane region" description="Helical" evidence="5">
    <location>
        <begin position="9"/>
        <end position="26"/>
    </location>
</feature>
<proteinExistence type="predicted"/>
<evidence type="ECO:0000256" key="5">
    <source>
        <dbReference type="SAM" id="Phobius"/>
    </source>
</evidence>
<keyword evidence="7" id="KW-0436">Ligase</keyword>
<feature type="domain" description="O-antigen ligase-related" evidence="6">
    <location>
        <begin position="205"/>
        <end position="383"/>
    </location>
</feature>
<feature type="transmembrane region" description="Helical" evidence="5">
    <location>
        <begin position="252"/>
        <end position="274"/>
    </location>
</feature>
<organism evidence="7 8">
    <name type="scientific">candidate division WWE3 bacterium</name>
    <dbReference type="NCBI Taxonomy" id="2053526"/>
    <lineage>
        <taxon>Bacteria</taxon>
        <taxon>Katanobacteria</taxon>
    </lineage>
</organism>
<dbReference type="AlphaFoldDB" id="A0A7X9E6L6"/>
<comment type="caution">
    <text evidence="7">The sequence shown here is derived from an EMBL/GenBank/DDBJ whole genome shotgun (WGS) entry which is preliminary data.</text>
</comment>
<feature type="transmembrane region" description="Helical" evidence="5">
    <location>
        <begin position="69"/>
        <end position="90"/>
    </location>
</feature>
<feature type="transmembrane region" description="Helical" evidence="5">
    <location>
        <begin position="401"/>
        <end position="425"/>
    </location>
</feature>
<dbReference type="GO" id="GO:0016020">
    <property type="term" value="C:membrane"/>
    <property type="evidence" value="ECO:0007669"/>
    <property type="project" value="UniProtKB-SubCell"/>
</dbReference>
<dbReference type="InterPro" id="IPR007016">
    <property type="entry name" value="O-antigen_ligase-rel_domated"/>
</dbReference>
<dbReference type="GO" id="GO:0016874">
    <property type="term" value="F:ligase activity"/>
    <property type="evidence" value="ECO:0007669"/>
    <property type="project" value="UniProtKB-KW"/>
</dbReference>
<feature type="transmembrane region" description="Helical" evidence="5">
    <location>
        <begin position="197"/>
        <end position="215"/>
    </location>
</feature>
<dbReference type="PANTHER" id="PTHR37422">
    <property type="entry name" value="TEICHURONIC ACID BIOSYNTHESIS PROTEIN TUAE"/>
    <property type="match status" value="1"/>
</dbReference>